<dbReference type="SUPFAM" id="SSF53822">
    <property type="entry name" value="Periplasmic binding protein-like I"/>
    <property type="match status" value="1"/>
</dbReference>
<dbReference type="GO" id="GO:0055085">
    <property type="term" value="P:transmembrane transport"/>
    <property type="evidence" value="ECO:0007669"/>
    <property type="project" value="UniProtKB-ARBA"/>
</dbReference>
<evidence type="ECO:0000256" key="4">
    <source>
        <dbReference type="ARBA" id="ARBA00023163"/>
    </source>
</evidence>
<accession>A0A2T3JQT9</accession>
<dbReference type="GO" id="GO:0000976">
    <property type="term" value="F:transcription cis-regulatory region binding"/>
    <property type="evidence" value="ECO:0007669"/>
    <property type="project" value="TreeGrafter"/>
</dbReference>
<dbReference type="GO" id="GO:0045892">
    <property type="term" value="P:negative regulation of DNA-templated transcription"/>
    <property type="evidence" value="ECO:0007669"/>
    <property type="project" value="InterPro"/>
</dbReference>
<dbReference type="PANTHER" id="PTHR30146">
    <property type="entry name" value="LACI-RELATED TRANSCRIPTIONAL REPRESSOR"/>
    <property type="match status" value="1"/>
</dbReference>
<dbReference type="InterPro" id="IPR012771">
    <property type="entry name" value="Trehalos_R_gpbac"/>
</dbReference>
<name>A0A2T3JQT9_9GAMM</name>
<comment type="caution">
    <text evidence="6">The sequence shown here is derived from an EMBL/GenBank/DDBJ whole genome shotgun (WGS) entry which is preliminary data.</text>
</comment>
<feature type="domain" description="HTH lacI-type" evidence="5">
    <location>
        <begin position="5"/>
        <end position="59"/>
    </location>
</feature>
<keyword evidence="2" id="KW-0805">Transcription regulation</keyword>
<dbReference type="EMBL" id="PYMJ01000001">
    <property type="protein sequence ID" value="PSU51408.1"/>
    <property type="molecule type" value="Genomic_DNA"/>
</dbReference>
<dbReference type="Pfam" id="PF00356">
    <property type="entry name" value="LacI"/>
    <property type="match status" value="1"/>
</dbReference>
<sequence length="316" mass="33959">MTRKLTILDIAKLAGVGKSTVSRVLTNDPKVKIETRERVEQVIQESGFVPSKSAQAMRGGSAKVVGVIISRLDSPSENKAVSGILDVIYAAGYDAVIMESQFSAEKTNEHLSVLQKRNVDGVILFGFSGCDLSIVESLNHKAVVIAVDTGQISSVGYDNYGIIELAMANLQQQGKQHISFIGVDPSDKTTGLMRLNAYIEYCESANIEPSYQTGQLSHESAYELTDHVLKPETEAIVCASDTLAMGVAKRLQELDRSDVLVSGVGATDLLSFIFPNTFSIDPGYYAAGKASASLLIKQLAGCHDVTHLTQKAMIAQ</sequence>
<evidence type="ECO:0000313" key="7">
    <source>
        <dbReference type="Proteomes" id="UP000240987"/>
    </source>
</evidence>
<evidence type="ECO:0000256" key="2">
    <source>
        <dbReference type="ARBA" id="ARBA00023015"/>
    </source>
</evidence>
<keyword evidence="4" id="KW-0804">Transcription</keyword>
<organism evidence="6 7">
    <name type="scientific">Photobacterium frigidiphilum</name>
    <dbReference type="NCBI Taxonomy" id="264736"/>
    <lineage>
        <taxon>Bacteria</taxon>
        <taxon>Pseudomonadati</taxon>
        <taxon>Pseudomonadota</taxon>
        <taxon>Gammaproteobacteria</taxon>
        <taxon>Vibrionales</taxon>
        <taxon>Vibrionaceae</taxon>
        <taxon>Photobacterium</taxon>
    </lineage>
</organism>
<dbReference type="SMART" id="SM00354">
    <property type="entry name" value="HTH_LACI"/>
    <property type="match status" value="1"/>
</dbReference>
<dbReference type="PROSITE" id="PS50932">
    <property type="entry name" value="HTH_LACI_2"/>
    <property type="match status" value="1"/>
</dbReference>
<dbReference type="Proteomes" id="UP000240987">
    <property type="component" value="Unassembled WGS sequence"/>
</dbReference>
<proteinExistence type="predicted"/>
<dbReference type="AlphaFoldDB" id="A0A2T3JQT9"/>
<dbReference type="InterPro" id="IPR025997">
    <property type="entry name" value="SBP_2_dom"/>
</dbReference>
<keyword evidence="3" id="KW-0238">DNA-binding</keyword>
<evidence type="ECO:0000256" key="1">
    <source>
        <dbReference type="ARBA" id="ARBA00022181"/>
    </source>
</evidence>
<dbReference type="GO" id="GO:0005991">
    <property type="term" value="P:trehalose metabolic process"/>
    <property type="evidence" value="ECO:0007669"/>
    <property type="project" value="InterPro"/>
</dbReference>
<protein>
    <recommendedName>
        <fullName evidence="1">Autoinducer 2-binding periplasmic protein LuxP</fullName>
    </recommendedName>
</protein>
<evidence type="ECO:0000259" key="5">
    <source>
        <dbReference type="PROSITE" id="PS50932"/>
    </source>
</evidence>
<dbReference type="PROSITE" id="PS00356">
    <property type="entry name" value="HTH_LACI_1"/>
    <property type="match status" value="1"/>
</dbReference>
<dbReference type="Gene3D" id="1.10.260.40">
    <property type="entry name" value="lambda repressor-like DNA-binding domains"/>
    <property type="match status" value="1"/>
</dbReference>
<dbReference type="Gene3D" id="3.40.50.2300">
    <property type="match status" value="2"/>
</dbReference>
<dbReference type="RefSeq" id="WP_107240880.1">
    <property type="nucleotide sequence ID" value="NZ_PYMJ01000001.1"/>
</dbReference>
<reference evidence="6 7" key="1">
    <citation type="submission" date="2018-01" db="EMBL/GenBank/DDBJ databases">
        <title>Whole genome sequencing of Histamine producing bacteria.</title>
        <authorList>
            <person name="Butler K."/>
        </authorList>
    </citation>
    <scope>NUCLEOTIDE SEQUENCE [LARGE SCALE GENOMIC DNA]</scope>
    <source>
        <strain evidence="6 7">JCM 12947</strain>
    </source>
</reference>
<dbReference type="SUPFAM" id="SSF47413">
    <property type="entry name" value="lambda repressor-like DNA-binding domains"/>
    <property type="match status" value="1"/>
</dbReference>
<dbReference type="PANTHER" id="PTHR30146:SF146">
    <property type="entry name" value="HTH-TYPE TRANSCRIPTIONAL REGULATOR TRER"/>
    <property type="match status" value="1"/>
</dbReference>
<dbReference type="GO" id="GO:0003700">
    <property type="term" value="F:DNA-binding transcription factor activity"/>
    <property type="evidence" value="ECO:0007669"/>
    <property type="project" value="TreeGrafter"/>
</dbReference>
<dbReference type="Pfam" id="PF13407">
    <property type="entry name" value="Peripla_BP_4"/>
    <property type="match status" value="1"/>
</dbReference>
<dbReference type="CDD" id="cd01392">
    <property type="entry name" value="HTH_LacI"/>
    <property type="match status" value="1"/>
</dbReference>
<dbReference type="NCBIfam" id="TIGR02405">
    <property type="entry name" value="trehalos_R_Ecol"/>
    <property type="match status" value="1"/>
</dbReference>
<dbReference type="OrthoDB" id="198888at2"/>
<dbReference type="InterPro" id="IPR000843">
    <property type="entry name" value="HTH_LacI"/>
</dbReference>
<gene>
    <name evidence="6" type="primary">treR</name>
    <name evidence="6" type="ORF">C9J12_00210</name>
</gene>
<evidence type="ECO:0000313" key="6">
    <source>
        <dbReference type="EMBL" id="PSU51408.1"/>
    </source>
</evidence>
<evidence type="ECO:0000256" key="3">
    <source>
        <dbReference type="ARBA" id="ARBA00023125"/>
    </source>
</evidence>
<keyword evidence="7" id="KW-1185">Reference proteome</keyword>
<dbReference type="InterPro" id="IPR028082">
    <property type="entry name" value="Peripla_BP_I"/>
</dbReference>
<dbReference type="CDD" id="cd01542">
    <property type="entry name" value="PBP1_TreR-like"/>
    <property type="match status" value="1"/>
</dbReference>
<dbReference type="InterPro" id="IPR010982">
    <property type="entry name" value="Lambda_DNA-bd_dom_sf"/>
</dbReference>